<evidence type="ECO:0000313" key="12">
    <source>
        <dbReference type="Proteomes" id="UP001151699"/>
    </source>
</evidence>
<evidence type="ECO:0000256" key="8">
    <source>
        <dbReference type="ARBA" id="ARBA00025687"/>
    </source>
</evidence>
<evidence type="ECO:0000256" key="1">
    <source>
        <dbReference type="ARBA" id="ARBA00004123"/>
    </source>
</evidence>
<feature type="region of interest" description="Disordered" evidence="10">
    <location>
        <begin position="56"/>
        <end position="86"/>
    </location>
</feature>
<comment type="caution">
    <text evidence="11">The sequence shown here is derived from an EMBL/GenBank/DDBJ whole genome shotgun (WGS) entry which is preliminary data.</text>
</comment>
<dbReference type="PANTHER" id="PTHR31705">
    <property type="entry name" value="MEDIATOR OF RNA POLYMERASE II TRANSCRIPTION SUBUNIT 30"/>
    <property type="match status" value="1"/>
</dbReference>
<evidence type="ECO:0000256" key="9">
    <source>
        <dbReference type="ARBA" id="ARBA00031981"/>
    </source>
</evidence>
<evidence type="ECO:0000256" key="3">
    <source>
        <dbReference type="ARBA" id="ARBA00019664"/>
    </source>
</evidence>
<feature type="region of interest" description="Disordered" evidence="10">
    <location>
        <begin position="1"/>
        <end position="24"/>
    </location>
</feature>
<proteinExistence type="inferred from homology"/>
<keyword evidence="5" id="KW-0010">Activator</keyword>
<evidence type="ECO:0000256" key="7">
    <source>
        <dbReference type="ARBA" id="ARBA00023242"/>
    </source>
</evidence>
<dbReference type="Pfam" id="PF11315">
    <property type="entry name" value="Med30"/>
    <property type="match status" value="1"/>
</dbReference>
<accession>A0A9Q0N5P2</accession>
<evidence type="ECO:0000313" key="11">
    <source>
        <dbReference type="EMBL" id="KAJ6643481.1"/>
    </source>
</evidence>
<evidence type="ECO:0000256" key="2">
    <source>
        <dbReference type="ARBA" id="ARBA00010606"/>
    </source>
</evidence>
<evidence type="ECO:0000256" key="5">
    <source>
        <dbReference type="ARBA" id="ARBA00023159"/>
    </source>
</evidence>
<dbReference type="GO" id="GO:0016592">
    <property type="term" value="C:mediator complex"/>
    <property type="evidence" value="ECO:0007669"/>
    <property type="project" value="TreeGrafter"/>
</dbReference>
<keyword evidence="12" id="KW-1185">Reference proteome</keyword>
<dbReference type="GO" id="GO:0003712">
    <property type="term" value="F:transcription coregulator activity"/>
    <property type="evidence" value="ECO:0007669"/>
    <property type="project" value="TreeGrafter"/>
</dbReference>
<organism evidence="11 12">
    <name type="scientific">Pseudolycoriella hygida</name>
    <dbReference type="NCBI Taxonomy" id="35572"/>
    <lineage>
        <taxon>Eukaryota</taxon>
        <taxon>Metazoa</taxon>
        <taxon>Ecdysozoa</taxon>
        <taxon>Arthropoda</taxon>
        <taxon>Hexapoda</taxon>
        <taxon>Insecta</taxon>
        <taxon>Pterygota</taxon>
        <taxon>Neoptera</taxon>
        <taxon>Endopterygota</taxon>
        <taxon>Diptera</taxon>
        <taxon>Nematocera</taxon>
        <taxon>Sciaroidea</taxon>
        <taxon>Sciaridae</taxon>
        <taxon>Pseudolycoriella</taxon>
    </lineage>
</organism>
<dbReference type="InterPro" id="IPR021019">
    <property type="entry name" value="Mediator_Med30_met"/>
</dbReference>
<comment type="function">
    <text evidence="8">Component of the Mediator complex, a coactivator involved in the regulated transcription of nearly all RNA polymerase II-dependent genes. Mediator functions as a bridge to convey information from gene-specific regulatory proteins to the basal RNA polymerase II transcription machinery. Mediator is recruited to promoters by direct interactions with regulatory proteins and serves as a scaffold for the assembly of a functional preinitiation complex with RNA polymerase II and the general transcription factors.</text>
</comment>
<keyword evidence="6" id="KW-0804">Transcription</keyword>
<reference evidence="11" key="1">
    <citation type="submission" date="2022-07" db="EMBL/GenBank/DDBJ databases">
        <authorList>
            <person name="Trinca V."/>
            <person name="Uliana J.V.C."/>
            <person name="Torres T.T."/>
            <person name="Ward R.J."/>
            <person name="Monesi N."/>
        </authorList>
    </citation>
    <scope>NUCLEOTIDE SEQUENCE</scope>
    <source>
        <strain evidence="11">HSMRA1968</strain>
        <tissue evidence="11">Whole embryos</tissue>
    </source>
</reference>
<name>A0A9Q0N5P2_9DIPT</name>
<dbReference type="Proteomes" id="UP001151699">
    <property type="component" value="Chromosome B"/>
</dbReference>
<keyword evidence="4" id="KW-0805">Transcription regulation</keyword>
<evidence type="ECO:0000256" key="4">
    <source>
        <dbReference type="ARBA" id="ARBA00023015"/>
    </source>
</evidence>
<evidence type="ECO:0000256" key="6">
    <source>
        <dbReference type="ARBA" id="ARBA00023163"/>
    </source>
</evidence>
<evidence type="ECO:0000256" key="10">
    <source>
        <dbReference type="SAM" id="MobiDB-lite"/>
    </source>
</evidence>
<dbReference type="EMBL" id="WJQU01000002">
    <property type="protein sequence ID" value="KAJ6643481.1"/>
    <property type="molecule type" value="Genomic_DNA"/>
</dbReference>
<gene>
    <name evidence="11" type="primary">MED30_0</name>
    <name evidence="11" type="ORF">Bhyg_08443</name>
</gene>
<dbReference type="OrthoDB" id="10067025at2759"/>
<feature type="compositionally biased region" description="Polar residues" evidence="10">
    <location>
        <begin position="1"/>
        <end position="10"/>
    </location>
</feature>
<protein>
    <recommendedName>
        <fullName evidence="3">Mediator of RNA polymerase II transcription subunit 30</fullName>
    </recommendedName>
    <alternativeName>
        <fullName evidence="9">Mediator complex subunit 30</fullName>
    </alternativeName>
</protein>
<dbReference type="PANTHER" id="PTHR31705:SF4">
    <property type="entry name" value="MEDIATOR OF RNA POLYMERASE II TRANSCRIPTION SUBUNIT 30"/>
    <property type="match status" value="1"/>
</dbReference>
<comment type="subcellular location">
    <subcellularLocation>
        <location evidence="1">Nucleus</location>
    </subcellularLocation>
</comment>
<comment type="similarity">
    <text evidence="2">Belongs to the Mediator complex subunit 30 family.</text>
</comment>
<dbReference type="AlphaFoldDB" id="A0A9Q0N5P2"/>
<dbReference type="GO" id="GO:0045893">
    <property type="term" value="P:positive regulation of DNA-templated transcription"/>
    <property type="evidence" value="ECO:0007669"/>
    <property type="project" value="TreeGrafter"/>
</dbReference>
<sequence length="303" mass="34257">MSGQYPSGFNSPAGFGNQMNNSMGNQMRNQQMNMGMGMPNQMGMMNTQMNFNQPGIMQQSQQPQPPQSQPMQSPNMGLGATGLSHGSEMGQIAHVSPQHQMQQQVNQQQSMCLQTPTTANAGNASNMINNLVPQVPGSVAQSQSQNQHPHQKEFNIVSLCRFGQETVQDISSRFQEVFAALKSVQPPSINNPSHTATEKKITEQFRTIRLLFKRLRLLFDKCNDSCQQDLGMEYTHIESLIPLKDEPDHKSDPAPSEEFKKHIQENRELTEAVMMKNKQLREIIDRIRIIIWEINTMLSMRRS</sequence>
<keyword evidence="7" id="KW-0539">Nucleus</keyword>